<protein>
    <submittedName>
        <fullName evidence="1">Uncharacterized protein</fullName>
    </submittedName>
</protein>
<sequence length="53" mass="6178">ALNTSYGDVMKKARELSNGLEEEEPVERKGLVDQFMRDYLLDQVLEHGSRSWH</sequence>
<feature type="non-terminal residue" evidence="1">
    <location>
        <position position="53"/>
    </location>
</feature>
<dbReference type="AlphaFoldDB" id="A0A8J2NZ51"/>
<dbReference type="Proteomes" id="UP000708208">
    <property type="component" value="Unassembled WGS sequence"/>
</dbReference>
<organism evidence="1 2">
    <name type="scientific">Allacma fusca</name>
    <dbReference type="NCBI Taxonomy" id="39272"/>
    <lineage>
        <taxon>Eukaryota</taxon>
        <taxon>Metazoa</taxon>
        <taxon>Ecdysozoa</taxon>
        <taxon>Arthropoda</taxon>
        <taxon>Hexapoda</taxon>
        <taxon>Collembola</taxon>
        <taxon>Symphypleona</taxon>
        <taxon>Sminthuridae</taxon>
        <taxon>Allacma</taxon>
    </lineage>
</organism>
<gene>
    <name evidence="1" type="ORF">AFUS01_LOCUS8982</name>
</gene>
<dbReference type="EMBL" id="CAJVCH010063399">
    <property type="protein sequence ID" value="CAG7719670.1"/>
    <property type="molecule type" value="Genomic_DNA"/>
</dbReference>
<accession>A0A8J2NZ51</accession>
<dbReference type="OrthoDB" id="9402762at2759"/>
<name>A0A8J2NZ51_9HEXA</name>
<comment type="caution">
    <text evidence="1">The sequence shown here is derived from an EMBL/GenBank/DDBJ whole genome shotgun (WGS) entry which is preliminary data.</text>
</comment>
<evidence type="ECO:0000313" key="1">
    <source>
        <dbReference type="EMBL" id="CAG7719670.1"/>
    </source>
</evidence>
<reference evidence="1" key="1">
    <citation type="submission" date="2021-06" db="EMBL/GenBank/DDBJ databases">
        <authorList>
            <person name="Hodson N. C."/>
            <person name="Mongue J. A."/>
            <person name="Jaron S. K."/>
        </authorList>
    </citation>
    <scope>NUCLEOTIDE SEQUENCE</scope>
</reference>
<keyword evidence="2" id="KW-1185">Reference proteome</keyword>
<proteinExistence type="predicted"/>
<feature type="non-terminal residue" evidence="1">
    <location>
        <position position="1"/>
    </location>
</feature>
<evidence type="ECO:0000313" key="2">
    <source>
        <dbReference type="Proteomes" id="UP000708208"/>
    </source>
</evidence>